<dbReference type="PANTHER" id="PTHR37694:SF1">
    <property type="entry name" value="SLR8022 PROTEIN"/>
    <property type="match status" value="1"/>
</dbReference>
<comment type="caution">
    <text evidence="1">The sequence shown here is derived from an EMBL/GenBank/DDBJ whole genome shotgun (WGS) entry which is preliminary data.</text>
</comment>
<dbReference type="EMBL" id="NSKE01000003">
    <property type="protein sequence ID" value="PAU94796.1"/>
    <property type="molecule type" value="Genomic_DNA"/>
</dbReference>
<evidence type="ECO:0000313" key="1">
    <source>
        <dbReference type="EMBL" id="PAU94796.1"/>
    </source>
</evidence>
<dbReference type="AlphaFoldDB" id="A0A2A2GAL9"/>
<reference evidence="1 2" key="1">
    <citation type="submission" date="2017-08" db="EMBL/GenBank/DDBJ databases">
        <title>Aliifodinibius alkalisoli sp. nov., isolated from saline alkaline soil.</title>
        <authorList>
            <person name="Liu D."/>
            <person name="Zhang G."/>
        </authorList>
    </citation>
    <scope>NUCLEOTIDE SEQUENCE [LARGE SCALE GENOMIC DNA]</scope>
    <source>
        <strain evidence="1 2">WN023</strain>
    </source>
</reference>
<protein>
    <submittedName>
        <fullName evidence="1">Cupin</fullName>
    </submittedName>
</protein>
<dbReference type="CDD" id="cd02230">
    <property type="entry name" value="cupin_HP0902-like"/>
    <property type="match status" value="1"/>
</dbReference>
<accession>A0A2A2GAL9</accession>
<dbReference type="OrthoDB" id="1121052at2"/>
<dbReference type="Proteomes" id="UP000218831">
    <property type="component" value="Unassembled WGS sequence"/>
</dbReference>
<organism evidence="1 2">
    <name type="scientific">Fodinibius salipaludis</name>
    <dbReference type="NCBI Taxonomy" id="2032627"/>
    <lineage>
        <taxon>Bacteria</taxon>
        <taxon>Pseudomonadati</taxon>
        <taxon>Balneolota</taxon>
        <taxon>Balneolia</taxon>
        <taxon>Balneolales</taxon>
        <taxon>Balneolaceae</taxon>
        <taxon>Fodinibius</taxon>
    </lineage>
</organism>
<dbReference type="InterPro" id="IPR011051">
    <property type="entry name" value="RmlC_Cupin_sf"/>
</dbReference>
<name>A0A2A2GAL9_9BACT</name>
<gene>
    <name evidence="1" type="ORF">CK503_04790</name>
</gene>
<evidence type="ECO:0000313" key="2">
    <source>
        <dbReference type="Proteomes" id="UP000218831"/>
    </source>
</evidence>
<dbReference type="SUPFAM" id="SSF51182">
    <property type="entry name" value="RmlC-like cupins"/>
    <property type="match status" value="1"/>
</dbReference>
<dbReference type="PANTHER" id="PTHR37694">
    <property type="entry name" value="SLR8022 PROTEIN"/>
    <property type="match status" value="1"/>
</dbReference>
<dbReference type="Gene3D" id="2.60.120.10">
    <property type="entry name" value="Jelly Rolls"/>
    <property type="match status" value="1"/>
</dbReference>
<keyword evidence="2" id="KW-1185">Reference proteome</keyword>
<sequence>MKEPLDLEKSKSMIIVEIIEYVPDSVVIKTIIKKATGNINVVSFDTGEKLDEKTSPFDKFIQIIDGKAEIIIDGKSKLLDTGQSIIIPAHARNSYKANDRFKMISTVIKSGYEEVS</sequence>
<dbReference type="InterPro" id="IPR014710">
    <property type="entry name" value="RmlC-like_jellyroll"/>
</dbReference>
<proteinExistence type="predicted"/>
<dbReference type="RefSeq" id="WP_095605662.1">
    <property type="nucleotide sequence ID" value="NZ_NSKE01000003.1"/>
</dbReference>